<organism evidence="1 2">
    <name type="scientific">Tindallia californiensis</name>
    <dbReference type="NCBI Taxonomy" id="159292"/>
    <lineage>
        <taxon>Bacteria</taxon>
        <taxon>Bacillati</taxon>
        <taxon>Bacillota</taxon>
        <taxon>Clostridia</taxon>
        <taxon>Peptostreptococcales</taxon>
        <taxon>Tindalliaceae</taxon>
        <taxon>Tindallia</taxon>
    </lineage>
</organism>
<dbReference type="STRING" id="159292.SAMN05192546_10518"/>
<evidence type="ECO:0000313" key="1">
    <source>
        <dbReference type="EMBL" id="SDY85444.1"/>
    </source>
</evidence>
<proteinExistence type="predicted"/>
<dbReference type="AlphaFoldDB" id="A0A1H3N9K7"/>
<keyword evidence="2" id="KW-1185">Reference proteome</keyword>
<dbReference type="Proteomes" id="UP000199230">
    <property type="component" value="Unassembled WGS sequence"/>
</dbReference>
<dbReference type="EMBL" id="FNPV01000005">
    <property type="protein sequence ID" value="SDY85444.1"/>
    <property type="molecule type" value="Genomic_DNA"/>
</dbReference>
<accession>A0A1H3N9K7</accession>
<sequence length="77" mass="9222">MVKGEKPKREEEYQKLIIKDVEVYVHKQLKYSSKVLKIEIKKFFGFHIIYAYDPETICLCGGYYKEEHKKTKDMTEG</sequence>
<evidence type="ECO:0000313" key="2">
    <source>
        <dbReference type="Proteomes" id="UP000199230"/>
    </source>
</evidence>
<gene>
    <name evidence="1" type="ORF">SAMN05192546_10518</name>
</gene>
<reference evidence="1 2" key="1">
    <citation type="submission" date="2016-10" db="EMBL/GenBank/DDBJ databases">
        <authorList>
            <person name="de Groot N.N."/>
        </authorList>
    </citation>
    <scope>NUCLEOTIDE SEQUENCE [LARGE SCALE GENOMIC DNA]</scope>
    <source>
        <strain evidence="1 2">APO</strain>
    </source>
</reference>
<protein>
    <submittedName>
        <fullName evidence="1">Uncharacterized protein</fullName>
    </submittedName>
</protein>
<dbReference type="RefSeq" id="WP_093312991.1">
    <property type="nucleotide sequence ID" value="NZ_FNPV01000005.1"/>
</dbReference>
<name>A0A1H3N9K7_9FIRM</name>